<protein>
    <submittedName>
        <fullName evidence="1">Uncharacterized protein</fullName>
    </submittedName>
</protein>
<reference evidence="1" key="1">
    <citation type="submission" date="2014-12" db="EMBL/GenBank/DDBJ databases">
        <title>Insight into the proteome of Arion vulgaris.</title>
        <authorList>
            <person name="Aradska J."/>
            <person name="Bulat T."/>
            <person name="Smidak R."/>
            <person name="Sarate P."/>
            <person name="Gangsoo J."/>
            <person name="Sialana F."/>
            <person name="Bilban M."/>
            <person name="Lubec G."/>
        </authorList>
    </citation>
    <scope>NUCLEOTIDE SEQUENCE</scope>
    <source>
        <tissue evidence="1">Skin</tissue>
    </source>
</reference>
<dbReference type="EMBL" id="HACG01003613">
    <property type="protein sequence ID" value="CEK50478.1"/>
    <property type="molecule type" value="Transcribed_RNA"/>
</dbReference>
<accession>A0A0B6Y319</accession>
<sequence length="90" mass="9725">SDRTLPVSHIHDGVCGNLNCLVDETVGSEVSTSNASLDAEDSVKENAVVSDHSVTDKEGVLIPKEDREVLMPEDIDLQQPKLLLLESTPE</sequence>
<evidence type="ECO:0000313" key="1">
    <source>
        <dbReference type="EMBL" id="CEK50478.1"/>
    </source>
</evidence>
<feature type="non-terminal residue" evidence="1">
    <location>
        <position position="90"/>
    </location>
</feature>
<name>A0A0B6Y319_9EUPU</name>
<organism evidence="1">
    <name type="scientific">Arion vulgaris</name>
    <dbReference type="NCBI Taxonomy" id="1028688"/>
    <lineage>
        <taxon>Eukaryota</taxon>
        <taxon>Metazoa</taxon>
        <taxon>Spiralia</taxon>
        <taxon>Lophotrochozoa</taxon>
        <taxon>Mollusca</taxon>
        <taxon>Gastropoda</taxon>
        <taxon>Heterobranchia</taxon>
        <taxon>Euthyneura</taxon>
        <taxon>Panpulmonata</taxon>
        <taxon>Eupulmonata</taxon>
        <taxon>Stylommatophora</taxon>
        <taxon>Helicina</taxon>
        <taxon>Arionoidea</taxon>
        <taxon>Arionidae</taxon>
        <taxon>Arion</taxon>
    </lineage>
</organism>
<proteinExistence type="predicted"/>
<feature type="non-terminal residue" evidence="1">
    <location>
        <position position="1"/>
    </location>
</feature>
<dbReference type="AlphaFoldDB" id="A0A0B6Y319"/>
<gene>
    <name evidence="1" type="primary">ORF10867</name>
</gene>